<evidence type="ECO:0000313" key="7">
    <source>
        <dbReference type="Proteomes" id="UP000622638"/>
    </source>
</evidence>
<dbReference type="CDD" id="cd17569">
    <property type="entry name" value="REC_HupR-like"/>
    <property type="match status" value="1"/>
</dbReference>
<evidence type="ECO:0000256" key="1">
    <source>
        <dbReference type="ARBA" id="ARBA00022553"/>
    </source>
</evidence>
<reference evidence="5 6" key="3">
    <citation type="submission" date="2019-11" db="EMBL/GenBank/DDBJ databases">
        <title>Type strains purchased from KCTC, JCM and DSMZ.</title>
        <authorList>
            <person name="Lu H."/>
        </authorList>
    </citation>
    <scope>NUCLEOTIDE SEQUENCE [LARGE SCALE GENOMIC DNA]</scope>
    <source>
        <strain evidence="5 6">KCTC 52429</strain>
    </source>
</reference>
<sequence>MSTPDHSLPVILYVDDEAGARKYFQRALEGQATVLPAASVDEAKAQLERHAAGIDVLVTDQRMPGANGNALLFHAWERHPHIVRILTTAYSEQEQTVEAINQGRIHRYLPKPWDIAVLRLEMTQAVELARLRRRHDRLLSEKLALRRRDIVASRIGMLYALCFAGATEGLALDAYLSGALCAGVKPQPEWLLGDYPELLSSEAFRTAAFARAVRAQLAALDGRRDAVERAPVLLAEAVGATFQVAEGGGVFGEPALLAEFLECPPDHAVSPRHAFWLAMLLWLARHETTLRLTASPDGVAIRLVRTQAAPTRADLAGWIARF</sequence>
<dbReference type="PANTHER" id="PTHR44591">
    <property type="entry name" value="STRESS RESPONSE REGULATOR PROTEIN 1"/>
    <property type="match status" value="1"/>
</dbReference>
<dbReference type="SUPFAM" id="SSF52172">
    <property type="entry name" value="CheY-like"/>
    <property type="match status" value="1"/>
</dbReference>
<dbReference type="Gene3D" id="3.40.50.2300">
    <property type="match status" value="1"/>
</dbReference>
<keyword evidence="1 2" id="KW-0597">Phosphoprotein</keyword>
<dbReference type="InterPro" id="IPR011006">
    <property type="entry name" value="CheY-like_superfamily"/>
</dbReference>
<dbReference type="EMBL" id="BMKG01000008">
    <property type="protein sequence ID" value="GGB99269.1"/>
    <property type="molecule type" value="Genomic_DNA"/>
</dbReference>
<dbReference type="SMART" id="SM00448">
    <property type="entry name" value="REC"/>
    <property type="match status" value="1"/>
</dbReference>
<dbReference type="AlphaFoldDB" id="A0A6I3T4P4"/>
<dbReference type="Pfam" id="PF00072">
    <property type="entry name" value="Response_reg"/>
    <property type="match status" value="1"/>
</dbReference>
<accession>A0A6I3T4P4</accession>
<gene>
    <name evidence="4" type="ORF">GCM10011572_21520</name>
    <name evidence="5" type="ORF">GM672_23510</name>
</gene>
<dbReference type="Proteomes" id="UP000430634">
    <property type="component" value="Unassembled WGS sequence"/>
</dbReference>
<dbReference type="PANTHER" id="PTHR44591:SF19">
    <property type="entry name" value="TWO-COMPONENT RESPONSE REGULATOR-RELATED"/>
    <property type="match status" value="1"/>
</dbReference>
<dbReference type="Proteomes" id="UP000622638">
    <property type="component" value="Unassembled WGS sequence"/>
</dbReference>
<evidence type="ECO:0000259" key="3">
    <source>
        <dbReference type="PROSITE" id="PS50110"/>
    </source>
</evidence>
<evidence type="ECO:0000313" key="4">
    <source>
        <dbReference type="EMBL" id="GGB99269.1"/>
    </source>
</evidence>
<feature type="domain" description="Response regulatory" evidence="3">
    <location>
        <begin position="10"/>
        <end position="126"/>
    </location>
</feature>
<name>A0A6I3T4P4_9BURK</name>
<dbReference type="GO" id="GO:0000160">
    <property type="term" value="P:phosphorelay signal transduction system"/>
    <property type="evidence" value="ECO:0007669"/>
    <property type="project" value="InterPro"/>
</dbReference>
<dbReference type="OrthoDB" id="9774747at2"/>
<evidence type="ECO:0000256" key="2">
    <source>
        <dbReference type="PROSITE-ProRule" id="PRU00169"/>
    </source>
</evidence>
<dbReference type="InterPro" id="IPR001789">
    <property type="entry name" value="Sig_transdc_resp-reg_receiver"/>
</dbReference>
<feature type="modified residue" description="4-aspartylphosphate" evidence="2">
    <location>
        <position position="60"/>
    </location>
</feature>
<organism evidence="5 6">
    <name type="scientific">Pseudoduganella buxea</name>
    <dbReference type="NCBI Taxonomy" id="1949069"/>
    <lineage>
        <taxon>Bacteria</taxon>
        <taxon>Pseudomonadati</taxon>
        <taxon>Pseudomonadota</taxon>
        <taxon>Betaproteobacteria</taxon>
        <taxon>Burkholderiales</taxon>
        <taxon>Oxalobacteraceae</taxon>
        <taxon>Telluria group</taxon>
        <taxon>Pseudoduganella</taxon>
    </lineage>
</organism>
<evidence type="ECO:0000313" key="6">
    <source>
        <dbReference type="Proteomes" id="UP000430634"/>
    </source>
</evidence>
<dbReference type="RefSeq" id="WP_155472957.1">
    <property type="nucleotide sequence ID" value="NZ_BMKG01000008.1"/>
</dbReference>
<reference evidence="4" key="4">
    <citation type="submission" date="2024-05" db="EMBL/GenBank/DDBJ databases">
        <authorList>
            <person name="Sun Q."/>
            <person name="Zhou Y."/>
        </authorList>
    </citation>
    <scope>NUCLEOTIDE SEQUENCE</scope>
    <source>
        <strain evidence="4">CGMCC 1.15931</strain>
    </source>
</reference>
<protein>
    <submittedName>
        <fullName evidence="5">Response regulator</fullName>
    </submittedName>
</protein>
<dbReference type="InterPro" id="IPR050595">
    <property type="entry name" value="Bact_response_regulator"/>
</dbReference>
<keyword evidence="7" id="KW-1185">Reference proteome</keyword>
<comment type="caution">
    <text evidence="5">The sequence shown here is derived from an EMBL/GenBank/DDBJ whole genome shotgun (WGS) entry which is preliminary data.</text>
</comment>
<reference evidence="4" key="1">
    <citation type="journal article" date="2014" name="Int. J. Syst. Evol. Microbiol.">
        <title>Complete genome of a new Firmicutes species belonging to the dominant human colonic microbiota ('Ruminococcus bicirculans') reveals two chromosomes and a selective capacity to utilize plant glucans.</title>
        <authorList>
            <consortium name="NISC Comparative Sequencing Program"/>
            <person name="Wegmann U."/>
            <person name="Louis P."/>
            <person name="Goesmann A."/>
            <person name="Henrissat B."/>
            <person name="Duncan S.H."/>
            <person name="Flint H.J."/>
        </authorList>
    </citation>
    <scope>NUCLEOTIDE SEQUENCE</scope>
    <source>
        <strain evidence="4">CGMCC 1.15931</strain>
    </source>
</reference>
<proteinExistence type="predicted"/>
<dbReference type="PROSITE" id="PS50110">
    <property type="entry name" value="RESPONSE_REGULATORY"/>
    <property type="match status" value="1"/>
</dbReference>
<evidence type="ECO:0000313" key="5">
    <source>
        <dbReference type="EMBL" id="MTV55696.1"/>
    </source>
</evidence>
<reference evidence="7" key="2">
    <citation type="journal article" date="2019" name="Int. J. Syst. Evol. Microbiol.">
        <title>The Global Catalogue of Microorganisms (GCM) 10K type strain sequencing project: providing services to taxonomists for standard genome sequencing and annotation.</title>
        <authorList>
            <consortium name="The Broad Institute Genomics Platform"/>
            <consortium name="The Broad Institute Genome Sequencing Center for Infectious Disease"/>
            <person name="Wu L."/>
            <person name="Ma J."/>
        </authorList>
    </citation>
    <scope>NUCLEOTIDE SEQUENCE [LARGE SCALE GENOMIC DNA]</scope>
    <source>
        <strain evidence="7">CGMCC 1.15931</strain>
    </source>
</reference>
<dbReference type="EMBL" id="WNKZ01000098">
    <property type="protein sequence ID" value="MTV55696.1"/>
    <property type="molecule type" value="Genomic_DNA"/>
</dbReference>